<name>A0ABV8V0G0_9GAMM</name>
<sequence>MLRALKILLVLILLLVAALVVLVLTFDPNQYKPQIIDAAARHNVSLKIDGDLGWQLWPRLAIQAEKVSVAAPQKPDAVIASIDSFALALQIKPLLNQNVVIDGIRLTGAKVNLRVDSAGKGNWQSLGQIASADATPQLRFAVARSTDHMGAKTVSERPPFDLEKNLQLDQLALVDSQLSYYTAEGLQLDLTELNAELSQLKLNGDAFPVNLSSQFNLVRPEAATLKGNTRATLDLKVPAKLDQIIIEKLKAPTQLVQGGSSAEVELELNSKILLGRASDSGLSYSGDLALAPTNLQKLMIALGTPLPPMADAEALHHVALSSPFQGTDKAITFEPLTLQVDSSAIKGKVAITDFAALALNIDVQGDSINLDHYLAPPEATAQGSSGKTKTAPRGANAAADDALPLETLRALNLNLLAGFNKLSVKGLDLTQVKARVAAKDGLINLSAFDALLHDGPLNASAVFDARPSVASLNFKATGSKMPLEKLLADFDVEQLVSGIGGVQVTGMASGRTSTALTESMKADIQLTSQQMLLHNMNLEKSLCELAMLAQRQEMPQIAWTDSTKLKTLTSSMQFANQKLTINSLNSGVESMVLAGLGMVDLNKGALDFKFNLRVDEAANKLLNCPIANKKLLNMDIPIRCKDSFAKLNARSCAPDMAVLEKLYGDEVKSKLNKELDKQLKDNPELNNLLKGLLGGNKKKTDDKN</sequence>
<keyword evidence="3" id="KW-1185">Reference proteome</keyword>
<feature type="domain" description="AsmA" evidence="1">
    <location>
        <begin position="7"/>
        <end position="543"/>
    </location>
</feature>
<organism evidence="2 3">
    <name type="scientific">Simiduia curdlanivorans</name>
    <dbReference type="NCBI Taxonomy" id="1492769"/>
    <lineage>
        <taxon>Bacteria</taxon>
        <taxon>Pseudomonadati</taxon>
        <taxon>Pseudomonadota</taxon>
        <taxon>Gammaproteobacteria</taxon>
        <taxon>Cellvibrionales</taxon>
        <taxon>Cellvibrionaceae</taxon>
        <taxon>Simiduia</taxon>
    </lineage>
</organism>
<comment type="caution">
    <text evidence="2">The sequence shown here is derived from an EMBL/GenBank/DDBJ whole genome shotgun (WGS) entry which is preliminary data.</text>
</comment>
<dbReference type="PANTHER" id="PTHR30441:SF4">
    <property type="entry name" value="PROTEIN ASMA"/>
    <property type="match status" value="1"/>
</dbReference>
<dbReference type="Pfam" id="PF05170">
    <property type="entry name" value="AsmA"/>
    <property type="match status" value="1"/>
</dbReference>
<gene>
    <name evidence="2" type="ORF">ACFOX3_03410</name>
</gene>
<dbReference type="Proteomes" id="UP001595840">
    <property type="component" value="Unassembled WGS sequence"/>
</dbReference>
<dbReference type="InterPro" id="IPR052894">
    <property type="entry name" value="AsmA-related"/>
</dbReference>
<dbReference type="PANTHER" id="PTHR30441">
    <property type="entry name" value="DUF748 DOMAIN-CONTAINING PROTEIN"/>
    <property type="match status" value="1"/>
</dbReference>
<proteinExistence type="predicted"/>
<dbReference type="InterPro" id="IPR007844">
    <property type="entry name" value="AsmA"/>
</dbReference>
<reference evidence="3" key="1">
    <citation type="journal article" date="2019" name="Int. J. Syst. Evol. Microbiol.">
        <title>The Global Catalogue of Microorganisms (GCM) 10K type strain sequencing project: providing services to taxonomists for standard genome sequencing and annotation.</title>
        <authorList>
            <consortium name="The Broad Institute Genomics Platform"/>
            <consortium name="The Broad Institute Genome Sequencing Center for Infectious Disease"/>
            <person name="Wu L."/>
            <person name="Ma J."/>
        </authorList>
    </citation>
    <scope>NUCLEOTIDE SEQUENCE [LARGE SCALE GENOMIC DNA]</scope>
    <source>
        <strain evidence="3">CECT 8570</strain>
    </source>
</reference>
<dbReference type="EMBL" id="JBHSCX010000003">
    <property type="protein sequence ID" value="MFC4361333.1"/>
    <property type="molecule type" value="Genomic_DNA"/>
</dbReference>
<protein>
    <submittedName>
        <fullName evidence="2">AsmA family protein</fullName>
    </submittedName>
</protein>
<evidence type="ECO:0000313" key="2">
    <source>
        <dbReference type="EMBL" id="MFC4361333.1"/>
    </source>
</evidence>
<evidence type="ECO:0000313" key="3">
    <source>
        <dbReference type="Proteomes" id="UP001595840"/>
    </source>
</evidence>
<evidence type="ECO:0000259" key="1">
    <source>
        <dbReference type="Pfam" id="PF05170"/>
    </source>
</evidence>
<accession>A0ABV8V0G0</accession>
<dbReference type="RefSeq" id="WP_290259885.1">
    <property type="nucleotide sequence ID" value="NZ_JAUFQG010000004.1"/>
</dbReference>